<feature type="transmembrane region" description="Helical" evidence="5">
    <location>
        <begin position="420"/>
        <end position="440"/>
    </location>
</feature>
<protein>
    <submittedName>
        <fullName evidence="7">Amino acid transporter family protein</fullName>
    </submittedName>
</protein>
<keyword evidence="4 5" id="KW-0472">Membrane</keyword>
<dbReference type="EMBL" id="JARBJD010000178">
    <property type="protein sequence ID" value="KAK2948334.1"/>
    <property type="molecule type" value="Genomic_DNA"/>
</dbReference>
<feature type="transmembrane region" description="Helical" evidence="5">
    <location>
        <begin position="446"/>
        <end position="468"/>
    </location>
</feature>
<comment type="subcellular location">
    <subcellularLocation>
        <location evidence="1">Membrane</location>
    </subcellularLocation>
</comment>
<comment type="caution">
    <text evidence="7">The sequence shown here is derived from an EMBL/GenBank/DDBJ whole genome shotgun (WGS) entry which is preliminary data.</text>
</comment>
<gene>
    <name evidence="7" type="ORF">BLNAU_16680</name>
</gene>
<keyword evidence="8" id="KW-1185">Reference proteome</keyword>
<evidence type="ECO:0000256" key="2">
    <source>
        <dbReference type="ARBA" id="ARBA00022692"/>
    </source>
</evidence>
<dbReference type="Pfam" id="PF01490">
    <property type="entry name" value="Aa_trans"/>
    <property type="match status" value="1"/>
</dbReference>
<keyword evidence="3 5" id="KW-1133">Transmembrane helix</keyword>
<evidence type="ECO:0000259" key="6">
    <source>
        <dbReference type="Pfam" id="PF01490"/>
    </source>
</evidence>
<feature type="domain" description="Amino acid transporter transmembrane" evidence="6">
    <location>
        <begin position="132"/>
        <end position="503"/>
    </location>
</feature>
<feature type="transmembrane region" description="Helical" evidence="5">
    <location>
        <begin position="65"/>
        <end position="85"/>
    </location>
</feature>
<feature type="transmembrane region" description="Helical" evidence="5">
    <location>
        <begin position="377"/>
        <end position="399"/>
    </location>
</feature>
<dbReference type="Gene3D" id="1.20.1740.10">
    <property type="entry name" value="Amino acid/polyamine transporter I"/>
    <property type="match status" value="1"/>
</dbReference>
<feature type="transmembrane region" description="Helical" evidence="5">
    <location>
        <begin position="149"/>
        <end position="167"/>
    </location>
</feature>
<dbReference type="PANTHER" id="PTHR16189">
    <property type="entry name" value="TRANSMEMBRANE PROTEIN 104-RELATED"/>
    <property type="match status" value="1"/>
</dbReference>
<name>A0ABQ9X9F9_9EUKA</name>
<feature type="transmembrane region" description="Helical" evidence="5">
    <location>
        <begin position="239"/>
        <end position="261"/>
    </location>
</feature>
<evidence type="ECO:0000313" key="7">
    <source>
        <dbReference type="EMBL" id="KAK2948334.1"/>
    </source>
</evidence>
<feature type="transmembrane region" description="Helical" evidence="5">
    <location>
        <begin position="281"/>
        <end position="303"/>
    </location>
</feature>
<evidence type="ECO:0000313" key="8">
    <source>
        <dbReference type="Proteomes" id="UP001281761"/>
    </source>
</evidence>
<evidence type="ECO:0000256" key="4">
    <source>
        <dbReference type="ARBA" id="ARBA00023136"/>
    </source>
</evidence>
<dbReference type="InterPro" id="IPR013057">
    <property type="entry name" value="AA_transpt_TM"/>
</dbReference>
<reference evidence="7 8" key="1">
    <citation type="journal article" date="2022" name="bioRxiv">
        <title>Genomics of Preaxostyla Flagellates Illuminates Evolutionary Transitions and the Path Towards Mitochondrial Loss.</title>
        <authorList>
            <person name="Novak L.V.F."/>
            <person name="Treitli S.C."/>
            <person name="Pyrih J."/>
            <person name="Halakuc P."/>
            <person name="Pipaliya S.V."/>
            <person name="Vacek V."/>
            <person name="Brzon O."/>
            <person name="Soukal P."/>
            <person name="Eme L."/>
            <person name="Dacks J.B."/>
            <person name="Karnkowska A."/>
            <person name="Elias M."/>
            <person name="Hampl V."/>
        </authorList>
    </citation>
    <scope>NUCLEOTIDE SEQUENCE [LARGE SCALE GENOMIC DNA]</scope>
    <source>
        <strain evidence="7">NAU3</strain>
        <tissue evidence="7">Gut</tissue>
    </source>
</reference>
<evidence type="ECO:0000256" key="5">
    <source>
        <dbReference type="SAM" id="Phobius"/>
    </source>
</evidence>
<dbReference type="Proteomes" id="UP001281761">
    <property type="component" value="Unassembled WGS sequence"/>
</dbReference>
<feature type="transmembrane region" description="Helical" evidence="5">
    <location>
        <begin position="315"/>
        <end position="339"/>
    </location>
</feature>
<sequence>MIVKTDSYASINIAPEELPLVAYKEDTDPTNVNVIGELAAYGVLVNGCIGAGFFSIPKTFINSGLILAILLINMGLSIPVLIYLFSTSISSSPLHPNPSQTLEMLARARGMTYSKVHKVPHHHTHNQMTFAVYSFTDVGRVFFGRPGQAVIALIMAAYGIMSMWIYGSMFASTSANLIVRYFLGRWDKRECIMEADPSDVCQRTYNLVLIGFGIIAFFIECLGMKYLTKIQVFFTIYRFVAFGTIILSCIISLAFNGAYWLQDTKQIGPESNPWYQFRWNGFPALFSSCSVAFTVCYHLPTILSPMKPGKKHAAHVTIASLLTVLIIYMGTACLVTLALGNDVLQFVILNYSNYGAKGFKRWTDTDNPLVENWFSTIIKLVVMLFPIMNLLSSFPLVSTTMATNIIGLFPESIRARAPDLIFFGINLIMSLIPLFLSSFFPSLGLIVRFTGIVSIFVGIFIPTLFHSYSRRKTKPEHQTPYSGWWSRPWLAVIWLIYGAFYLTLVGGHYTLSGSKDGTRLTSENSASNRSSMLILRNTSISCQTMQIEQLHGHTATIDGSSSFVTVHCTICLHNDEAALLVSGTSQMIHTDIVVANPFRTAPLVFSRCGSGSFQLHEITLSDLVVAQQLS</sequence>
<feature type="transmembrane region" description="Helical" evidence="5">
    <location>
        <begin position="489"/>
        <end position="511"/>
    </location>
</feature>
<accession>A0ABQ9X9F9</accession>
<evidence type="ECO:0000256" key="1">
    <source>
        <dbReference type="ARBA" id="ARBA00004370"/>
    </source>
</evidence>
<feature type="transmembrane region" description="Helical" evidence="5">
    <location>
        <begin position="207"/>
        <end position="227"/>
    </location>
</feature>
<organism evidence="7 8">
    <name type="scientific">Blattamonas nauphoetae</name>
    <dbReference type="NCBI Taxonomy" id="2049346"/>
    <lineage>
        <taxon>Eukaryota</taxon>
        <taxon>Metamonada</taxon>
        <taxon>Preaxostyla</taxon>
        <taxon>Oxymonadida</taxon>
        <taxon>Blattamonas</taxon>
    </lineage>
</organism>
<keyword evidence="2 5" id="KW-0812">Transmembrane</keyword>
<proteinExistence type="predicted"/>
<evidence type="ECO:0000256" key="3">
    <source>
        <dbReference type="ARBA" id="ARBA00022989"/>
    </source>
</evidence>